<keyword evidence="6" id="KW-1185">Reference proteome</keyword>
<evidence type="ECO:0000313" key="5">
    <source>
        <dbReference type="EMBL" id="RKO84271.1"/>
    </source>
</evidence>
<proteinExistence type="predicted"/>
<sequence>SGIVHRDAKPEPSISHISHPPPRSQKPQFQNIIITGTSRSIRPIPPDFRFAGPYDCNTQKRVWMGTLAYASPEILNFIPYSGPEIDVWIFGATIYTFVFGGFPFASVSGDMSVVREDQLDFHFPASIPISTGSSGGSNATEVGGSGAIAAGGALAAAPGEATGPTDVAFDTDIESDTIDLLTQEYNTTKVTAPKIRSKVACAPPRVSDATDRPIFVGDEVAVAYPLLPESAIVGTVLHIHEQWIFIGSLMYVSDKQGLPTDWGPISNGAYVGDLVFLSPMEAGIVTDVHLRTLTLLSREGVVKIACVDDVRTKRSAASSSTLDSSGHSFSAGDEVLFSNPSAPDHIALGTHVHGNIVFFGSVSVVENVGICVAEADSLNVF</sequence>
<feature type="domain" description="Protein kinase" evidence="4">
    <location>
        <begin position="1"/>
        <end position="215"/>
    </location>
</feature>
<dbReference type="PROSITE" id="PS50011">
    <property type="entry name" value="PROTEIN_KINASE_DOM"/>
    <property type="match status" value="1"/>
</dbReference>
<evidence type="ECO:0000259" key="4">
    <source>
        <dbReference type="PROSITE" id="PS50011"/>
    </source>
</evidence>
<dbReference type="Proteomes" id="UP000269721">
    <property type="component" value="Unassembled WGS sequence"/>
</dbReference>
<dbReference type="InterPro" id="IPR011009">
    <property type="entry name" value="Kinase-like_dom_sf"/>
</dbReference>
<dbReference type="Gene3D" id="1.10.510.10">
    <property type="entry name" value="Transferase(Phosphotransferase) domain 1"/>
    <property type="match status" value="1"/>
</dbReference>
<dbReference type="SUPFAM" id="SSF56112">
    <property type="entry name" value="Protein kinase-like (PK-like)"/>
    <property type="match status" value="1"/>
</dbReference>
<protein>
    <recommendedName>
        <fullName evidence="4">Protein kinase domain-containing protein</fullName>
    </recommendedName>
</protein>
<dbReference type="PANTHER" id="PTHR24346">
    <property type="entry name" value="MAP/MICROTUBULE AFFINITY-REGULATING KINASE"/>
    <property type="match status" value="1"/>
</dbReference>
<evidence type="ECO:0000313" key="6">
    <source>
        <dbReference type="Proteomes" id="UP000269721"/>
    </source>
</evidence>
<dbReference type="AlphaFoldDB" id="A0A4P9VX25"/>
<reference evidence="6" key="1">
    <citation type="journal article" date="2018" name="Nat. Microbiol.">
        <title>Leveraging single-cell genomics to expand the fungal tree of life.</title>
        <authorList>
            <person name="Ahrendt S.R."/>
            <person name="Quandt C.A."/>
            <person name="Ciobanu D."/>
            <person name="Clum A."/>
            <person name="Salamov A."/>
            <person name="Andreopoulos B."/>
            <person name="Cheng J.F."/>
            <person name="Woyke T."/>
            <person name="Pelin A."/>
            <person name="Henrissat B."/>
            <person name="Reynolds N.K."/>
            <person name="Benny G.L."/>
            <person name="Smith M.E."/>
            <person name="James T.Y."/>
            <person name="Grigoriev I.V."/>
        </authorList>
    </citation>
    <scope>NUCLEOTIDE SEQUENCE [LARGE SCALE GENOMIC DNA]</scope>
</reference>
<dbReference type="GO" id="GO:0035556">
    <property type="term" value="P:intracellular signal transduction"/>
    <property type="evidence" value="ECO:0007669"/>
    <property type="project" value="TreeGrafter"/>
</dbReference>
<name>A0A4P9VX25_9FUNG</name>
<dbReference type="PANTHER" id="PTHR24346:SF30">
    <property type="entry name" value="MATERNAL EMBRYONIC LEUCINE ZIPPER KINASE"/>
    <property type="match status" value="1"/>
</dbReference>
<dbReference type="InterPro" id="IPR000719">
    <property type="entry name" value="Prot_kinase_dom"/>
</dbReference>
<evidence type="ECO:0000256" key="3">
    <source>
        <dbReference type="SAM" id="MobiDB-lite"/>
    </source>
</evidence>
<dbReference type="GO" id="GO:0005524">
    <property type="term" value="F:ATP binding"/>
    <property type="evidence" value="ECO:0007669"/>
    <property type="project" value="UniProtKB-KW"/>
</dbReference>
<dbReference type="EMBL" id="ML000295">
    <property type="protein sequence ID" value="RKO84271.1"/>
    <property type="molecule type" value="Genomic_DNA"/>
</dbReference>
<feature type="compositionally biased region" description="Basic and acidic residues" evidence="3">
    <location>
        <begin position="1"/>
        <end position="10"/>
    </location>
</feature>
<feature type="non-terminal residue" evidence="5">
    <location>
        <position position="1"/>
    </location>
</feature>
<evidence type="ECO:0000256" key="2">
    <source>
        <dbReference type="ARBA" id="ARBA00022840"/>
    </source>
</evidence>
<keyword evidence="2" id="KW-0067">ATP-binding</keyword>
<keyword evidence="1" id="KW-0547">Nucleotide-binding</keyword>
<organism evidence="5 6">
    <name type="scientific">Blyttiomyces helicus</name>
    <dbReference type="NCBI Taxonomy" id="388810"/>
    <lineage>
        <taxon>Eukaryota</taxon>
        <taxon>Fungi</taxon>
        <taxon>Fungi incertae sedis</taxon>
        <taxon>Chytridiomycota</taxon>
        <taxon>Chytridiomycota incertae sedis</taxon>
        <taxon>Chytridiomycetes</taxon>
        <taxon>Chytridiomycetes incertae sedis</taxon>
        <taxon>Blyttiomyces</taxon>
    </lineage>
</organism>
<evidence type="ECO:0000256" key="1">
    <source>
        <dbReference type="ARBA" id="ARBA00022741"/>
    </source>
</evidence>
<dbReference type="Pfam" id="PF00069">
    <property type="entry name" value="Pkinase"/>
    <property type="match status" value="1"/>
</dbReference>
<feature type="region of interest" description="Disordered" evidence="3">
    <location>
        <begin position="1"/>
        <end position="27"/>
    </location>
</feature>
<accession>A0A4P9VX25</accession>
<dbReference type="GO" id="GO:0005737">
    <property type="term" value="C:cytoplasm"/>
    <property type="evidence" value="ECO:0007669"/>
    <property type="project" value="TreeGrafter"/>
</dbReference>
<dbReference type="GO" id="GO:0004674">
    <property type="term" value="F:protein serine/threonine kinase activity"/>
    <property type="evidence" value="ECO:0007669"/>
    <property type="project" value="TreeGrafter"/>
</dbReference>
<gene>
    <name evidence="5" type="ORF">BDK51DRAFT_34251</name>
</gene>